<evidence type="ECO:0000313" key="6">
    <source>
        <dbReference type="EMBL" id="RMI16939.1"/>
    </source>
</evidence>
<dbReference type="InterPro" id="IPR001845">
    <property type="entry name" value="HTH_ArsR_DNA-bd_dom"/>
</dbReference>
<dbReference type="EMBL" id="RFLX01000045">
    <property type="protein sequence ID" value="RMI16939.1"/>
    <property type="molecule type" value="Genomic_DNA"/>
</dbReference>
<dbReference type="PRINTS" id="PR00778">
    <property type="entry name" value="HTHARSR"/>
</dbReference>
<keyword evidence="8" id="KW-1185">Reference proteome</keyword>
<dbReference type="Proteomes" id="UP000278036">
    <property type="component" value="Unassembled WGS sequence"/>
</dbReference>
<dbReference type="RefSeq" id="WP_120640473.1">
    <property type="nucleotide sequence ID" value="NZ_RAQU01000207.1"/>
</dbReference>
<dbReference type="GO" id="GO:0003700">
    <property type="term" value="F:DNA-binding transcription factor activity"/>
    <property type="evidence" value="ECO:0007669"/>
    <property type="project" value="InterPro"/>
</dbReference>
<dbReference type="CDD" id="cd00090">
    <property type="entry name" value="HTH_ARSR"/>
    <property type="match status" value="1"/>
</dbReference>
<organism evidence="5 9">
    <name type="scientific">Teichococcus wenyumeiae</name>
    <dbReference type="NCBI Taxonomy" id="2478470"/>
    <lineage>
        <taxon>Bacteria</taxon>
        <taxon>Pseudomonadati</taxon>
        <taxon>Pseudomonadota</taxon>
        <taxon>Alphaproteobacteria</taxon>
        <taxon>Acetobacterales</taxon>
        <taxon>Roseomonadaceae</taxon>
        <taxon>Roseomonas</taxon>
    </lineage>
</organism>
<comment type="caution">
    <text evidence="5">The sequence shown here is derived from an EMBL/GenBank/DDBJ whole genome shotgun (WGS) entry which is preliminary data.</text>
</comment>
<dbReference type="AlphaFoldDB" id="A0A3A9J609"/>
<dbReference type="Gene3D" id="1.10.10.10">
    <property type="entry name" value="Winged helix-like DNA-binding domain superfamily/Winged helix DNA-binding domain"/>
    <property type="match status" value="1"/>
</dbReference>
<dbReference type="PROSITE" id="PS50987">
    <property type="entry name" value="HTH_ARSR_2"/>
    <property type="match status" value="1"/>
</dbReference>
<dbReference type="InParanoid" id="A0A3A9J609"/>
<dbReference type="InterPro" id="IPR011991">
    <property type="entry name" value="ArsR-like_HTH"/>
</dbReference>
<dbReference type="NCBIfam" id="NF033788">
    <property type="entry name" value="HTH_metalloreg"/>
    <property type="match status" value="1"/>
</dbReference>
<sequence>MEYDEALACLGALSQSTRLETFRLLVRHEPDGLPAGAVARQLDVPQNTMSTHLAVLARAGLLRSERLSRSIVYRADLERLREMMLFLVKDCCGGRADLCQPLIADLLPCCSQEKAVS</sequence>
<dbReference type="EMBL" id="RAQU01000207">
    <property type="protein sequence ID" value="RKK01882.1"/>
    <property type="molecule type" value="Genomic_DNA"/>
</dbReference>
<dbReference type="InterPro" id="IPR051011">
    <property type="entry name" value="Metal_resp_trans_reg"/>
</dbReference>
<accession>A0A3A9J609</accession>
<protein>
    <submittedName>
        <fullName evidence="5">ArsR family transcriptional regulator</fullName>
    </submittedName>
</protein>
<dbReference type="GO" id="GO:0003677">
    <property type="term" value="F:DNA binding"/>
    <property type="evidence" value="ECO:0007669"/>
    <property type="project" value="UniProtKB-KW"/>
</dbReference>
<evidence type="ECO:0000256" key="1">
    <source>
        <dbReference type="ARBA" id="ARBA00023015"/>
    </source>
</evidence>
<gene>
    <name evidence="5" type="ORF">D6Z83_22665</name>
    <name evidence="7" type="ORF">EBE87_23230</name>
    <name evidence="6" type="ORF">EBE87_24795</name>
</gene>
<keyword evidence="1" id="KW-0805">Transcription regulation</keyword>
<dbReference type="InterPro" id="IPR036390">
    <property type="entry name" value="WH_DNA-bd_sf"/>
</dbReference>
<evidence type="ECO:0000313" key="8">
    <source>
        <dbReference type="Proteomes" id="UP000274097"/>
    </source>
</evidence>
<reference evidence="5 9" key="1">
    <citation type="submission" date="2018-09" db="EMBL/GenBank/DDBJ databases">
        <title>Roseomonas sp. nov., isolated from feces of Tibetan antelopes in the Qinghai-Tibet plateau, China.</title>
        <authorList>
            <person name="Tian Z."/>
        </authorList>
    </citation>
    <scope>NUCLEOTIDE SEQUENCE [LARGE SCALE GENOMIC DNA]</scope>
    <source>
        <strain evidence="6 8">Z23</strain>
        <strain evidence="5 9">Z24</strain>
    </source>
</reference>
<keyword evidence="3" id="KW-0804">Transcription</keyword>
<dbReference type="PANTHER" id="PTHR43132:SF2">
    <property type="entry name" value="ARSENICAL RESISTANCE OPERON REPRESSOR ARSR-RELATED"/>
    <property type="match status" value="1"/>
</dbReference>
<dbReference type="OrthoDB" id="9804742at2"/>
<evidence type="ECO:0000313" key="5">
    <source>
        <dbReference type="EMBL" id="RKK01882.1"/>
    </source>
</evidence>
<dbReference type="SUPFAM" id="SSF46785">
    <property type="entry name" value="Winged helix' DNA-binding domain"/>
    <property type="match status" value="1"/>
</dbReference>
<evidence type="ECO:0000259" key="4">
    <source>
        <dbReference type="PROSITE" id="PS50987"/>
    </source>
</evidence>
<evidence type="ECO:0000313" key="7">
    <source>
        <dbReference type="EMBL" id="RMI17298.1"/>
    </source>
</evidence>
<dbReference type="EMBL" id="RFLX01000033">
    <property type="protein sequence ID" value="RMI17298.1"/>
    <property type="molecule type" value="Genomic_DNA"/>
</dbReference>
<evidence type="ECO:0000313" key="9">
    <source>
        <dbReference type="Proteomes" id="UP000278036"/>
    </source>
</evidence>
<evidence type="ECO:0000256" key="3">
    <source>
        <dbReference type="ARBA" id="ARBA00023163"/>
    </source>
</evidence>
<dbReference type="Proteomes" id="UP000274097">
    <property type="component" value="Unassembled WGS sequence"/>
</dbReference>
<dbReference type="PANTHER" id="PTHR43132">
    <property type="entry name" value="ARSENICAL RESISTANCE OPERON REPRESSOR ARSR-RELATED"/>
    <property type="match status" value="1"/>
</dbReference>
<keyword evidence="2" id="KW-0238">DNA-binding</keyword>
<dbReference type="SMART" id="SM00418">
    <property type="entry name" value="HTH_ARSR"/>
    <property type="match status" value="1"/>
</dbReference>
<proteinExistence type="predicted"/>
<dbReference type="Pfam" id="PF12840">
    <property type="entry name" value="HTH_20"/>
    <property type="match status" value="1"/>
</dbReference>
<dbReference type="InterPro" id="IPR036388">
    <property type="entry name" value="WH-like_DNA-bd_sf"/>
</dbReference>
<evidence type="ECO:0000256" key="2">
    <source>
        <dbReference type="ARBA" id="ARBA00023125"/>
    </source>
</evidence>
<feature type="domain" description="HTH arsR-type" evidence="4">
    <location>
        <begin position="1"/>
        <end position="95"/>
    </location>
</feature>
<name>A0A3A9J609_9PROT</name>